<dbReference type="InterPro" id="IPR012292">
    <property type="entry name" value="Globin/Proto"/>
</dbReference>
<dbReference type="PROSITE" id="PS01213">
    <property type="entry name" value="GLOBIN_FAM_2"/>
    <property type="match status" value="1"/>
</dbReference>
<dbReference type="InterPro" id="IPR009050">
    <property type="entry name" value="Globin-like_sf"/>
</dbReference>
<comment type="cofactor">
    <cofactor evidence="1">
        <name>heme</name>
        <dbReference type="ChEBI" id="CHEBI:30413"/>
    </cofactor>
</comment>
<evidence type="ECO:0000313" key="8">
    <source>
        <dbReference type="EMBL" id="MFC7079883.1"/>
    </source>
</evidence>
<gene>
    <name evidence="8" type="ORF">ACFQJ6_06825</name>
</gene>
<reference evidence="8 9" key="1">
    <citation type="journal article" date="2019" name="Int. J. Syst. Evol. Microbiol.">
        <title>The Global Catalogue of Microorganisms (GCM) 10K type strain sequencing project: providing services to taxonomists for standard genome sequencing and annotation.</title>
        <authorList>
            <consortium name="The Broad Institute Genomics Platform"/>
            <consortium name="The Broad Institute Genome Sequencing Center for Infectious Disease"/>
            <person name="Wu L."/>
            <person name="Ma J."/>
        </authorList>
    </citation>
    <scope>NUCLEOTIDE SEQUENCE [LARGE SCALE GENOMIC DNA]</scope>
    <source>
        <strain evidence="8 9">DT72</strain>
    </source>
</reference>
<protein>
    <submittedName>
        <fullName evidence="8">Group 1 truncated hemoglobin</fullName>
    </submittedName>
</protein>
<dbReference type="SUPFAM" id="SSF46458">
    <property type="entry name" value="Globin-like"/>
    <property type="match status" value="1"/>
</dbReference>
<dbReference type="EMBL" id="JBHSZH010000005">
    <property type="protein sequence ID" value="MFC7079883.1"/>
    <property type="molecule type" value="Genomic_DNA"/>
</dbReference>
<dbReference type="Gene3D" id="1.10.490.10">
    <property type="entry name" value="Globins"/>
    <property type="match status" value="1"/>
</dbReference>
<evidence type="ECO:0000256" key="1">
    <source>
        <dbReference type="ARBA" id="ARBA00001971"/>
    </source>
</evidence>
<evidence type="ECO:0000256" key="2">
    <source>
        <dbReference type="ARBA" id="ARBA00009660"/>
    </source>
</evidence>
<evidence type="ECO:0000256" key="4">
    <source>
        <dbReference type="ARBA" id="ARBA00022617"/>
    </source>
</evidence>
<sequence>MSAGDTLYHRLGGKEQISSIVDEFYERVLADDSVAQFFEDVDMAAQRAHQTQFLSAVAGGPVEYDGEEMREAHEGLGLEEQHFTAIATHLEAALREFDVPDQSVEEIMAEVAALKDDVLCR</sequence>
<evidence type="ECO:0000256" key="7">
    <source>
        <dbReference type="ARBA" id="ARBA00023004"/>
    </source>
</evidence>
<keyword evidence="9" id="KW-1185">Reference proteome</keyword>
<dbReference type="RefSeq" id="WP_276279009.1">
    <property type="nucleotide sequence ID" value="NZ_CP119809.1"/>
</dbReference>
<dbReference type="CDD" id="cd00454">
    <property type="entry name" value="TrHb1_N"/>
    <property type="match status" value="1"/>
</dbReference>
<dbReference type="InterPro" id="IPR001486">
    <property type="entry name" value="Hemoglobin_trunc"/>
</dbReference>
<dbReference type="AlphaFoldDB" id="A0ABD5WL92"/>
<dbReference type="GO" id="GO:0046872">
    <property type="term" value="F:metal ion binding"/>
    <property type="evidence" value="ECO:0007669"/>
    <property type="project" value="UniProtKB-KW"/>
</dbReference>
<dbReference type="InterPro" id="IPR016339">
    <property type="entry name" value="Hemoglobin_trunc_I"/>
</dbReference>
<keyword evidence="4" id="KW-0349">Heme</keyword>
<dbReference type="PIRSF" id="PIRSF002030">
    <property type="entry name" value="Globin_Protozoa/Cyanobacteria"/>
    <property type="match status" value="1"/>
</dbReference>
<keyword evidence="6" id="KW-0479">Metal-binding</keyword>
<keyword evidence="7" id="KW-0408">Iron</keyword>
<comment type="similarity">
    <text evidence="2">Belongs to the truncated hemoglobin family. Group I subfamily.</text>
</comment>
<dbReference type="Proteomes" id="UP001596407">
    <property type="component" value="Unassembled WGS sequence"/>
</dbReference>
<dbReference type="InterPro" id="IPR019795">
    <property type="entry name" value="Globin_bac-like_CS"/>
</dbReference>
<organism evidence="8 9">
    <name type="scientific">Halorussus caseinilyticus</name>
    <dbReference type="NCBI Taxonomy" id="3034025"/>
    <lineage>
        <taxon>Archaea</taxon>
        <taxon>Methanobacteriati</taxon>
        <taxon>Methanobacteriota</taxon>
        <taxon>Stenosarchaea group</taxon>
        <taxon>Halobacteria</taxon>
        <taxon>Halobacteriales</taxon>
        <taxon>Haladaptataceae</taxon>
        <taxon>Halorussus</taxon>
    </lineage>
</organism>
<accession>A0ABD5WL92</accession>
<dbReference type="GO" id="GO:0005344">
    <property type="term" value="F:oxygen carrier activity"/>
    <property type="evidence" value="ECO:0007669"/>
    <property type="project" value="UniProtKB-KW"/>
</dbReference>
<keyword evidence="3" id="KW-0813">Transport</keyword>
<evidence type="ECO:0000313" key="9">
    <source>
        <dbReference type="Proteomes" id="UP001596407"/>
    </source>
</evidence>
<proteinExistence type="inferred from homology"/>
<evidence type="ECO:0000256" key="3">
    <source>
        <dbReference type="ARBA" id="ARBA00022448"/>
    </source>
</evidence>
<comment type="caution">
    <text evidence="8">The sequence shown here is derived from an EMBL/GenBank/DDBJ whole genome shotgun (WGS) entry which is preliminary data.</text>
</comment>
<name>A0ABD5WL92_9EURY</name>
<keyword evidence="5" id="KW-0561">Oxygen transport</keyword>
<dbReference type="GeneID" id="79303562"/>
<evidence type="ECO:0000256" key="5">
    <source>
        <dbReference type="ARBA" id="ARBA00022621"/>
    </source>
</evidence>
<dbReference type="Pfam" id="PF01152">
    <property type="entry name" value="Bac_globin"/>
    <property type="match status" value="1"/>
</dbReference>
<evidence type="ECO:0000256" key="6">
    <source>
        <dbReference type="ARBA" id="ARBA00022723"/>
    </source>
</evidence>